<keyword evidence="3" id="KW-1185">Reference proteome</keyword>
<gene>
    <name evidence="2" type="ORF">AVEN_123515_1</name>
</gene>
<proteinExistence type="predicted"/>
<protein>
    <submittedName>
        <fullName evidence="2">Uncharacterized protein</fullName>
    </submittedName>
</protein>
<feature type="region of interest" description="Disordered" evidence="1">
    <location>
        <begin position="55"/>
        <end position="75"/>
    </location>
</feature>
<sequence>MFLSVAKIVQTFVAALHQRRPSGLSLFFLHLLTKPQELFFFPLLLTDTVLTHSPADHRSPPSPSWILRPGAPGKRRRTETVEPCLLFLSHCGVAATLTAASLGRGMWSRPYHAKKGNSCRSS</sequence>
<reference evidence="2 3" key="1">
    <citation type="journal article" date="2019" name="Sci. Rep.">
        <title>Orb-weaving spider Araneus ventricosus genome elucidates the spidroin gene catalogue.</title>
        <authorList>
            <person name="Kono N."/>
            <person name="Nakamura H."/>
            <person name="Ohtoshi R."/>
            <person name="Moran D.A.P."/>
            <person name="Shinohara A."/>
            <person name="Yoshida Y."/>
            <person name="Fujiwara M."/>
            <person name="Mori M."/>
            <person name="Tomita M."/>
            <person name="Arakawa K."/>
        </authorList>
    </citation>
    <scope>NUCLEOTIDE SEQUENCE [LARGE SCALE GENOMIC DNA]</scope>
</reference>
<dbReference type="EMBL" id="BGPR01001500">
    <property type="protein sequence ID" value="GBM55433.1"/>
    <property type="molecule type" value="Genomic_DNA"/>
</dbReference>
<accession>A0A4Y2GPB7</accession>
<evidence type="ECO:0000256" key="1">
    <source>
        <dbReference type="SAM" id="MobiDB-lite"/>
    </source>
</evidence>
<dbReference type="Proteomes" id="UP000499080">
    <property type="component" value="Unassembled WGS sequence"/>
</dbReference>
<organism evidence="2 3">
    <name type="scientific">Araneus ventricosus</name>
    <name type="common">Orbweaver spider</name>
    <name type="synonym">Epeira ventricosa</name>
    <dbReference type="NCBI Taxonomy" id="182803"/>
    <lineage>
        <taxon>Eukaryota</taxon>
        <taxon>Metazoa</taxon>
        <taxon>Ecdysozoa</taxon>
        <taxon>Arthropoda</taxon>
        <taxon>Chelicerata</taxon>
        <taxon>Arachnida</taxon>
        <taxon>Araneae</taxon>
        <taxon>Araneomorphae</taxon>
        <taxon>Entelegynae</taxon>
        <taxon>Araneoidea</taxon>
        <taxon>Araneidae</taxon>
        <taxon>Araneus</taxon>
    </lineage>
</organism>
<name>A0A4Y2GPB7_ARAVE</name>
<evidence type="ECO:0000313" key="2">
    <source>
        <dbReference type="EMBL" id="GBM55433.1"/>
    </source>
</evidence>
<comment type="caution">
    <text evidence="2">The sequence shown here is derived from an EMBL/GenBank/DDBJ whole genome shotgun (WGS) entry which is preliminary data.</text>
</comment>
<dbReference type="AlphaFoldDB" id="A0A4Y2GPB7"/>
<evidence type="ECO:0000313" key="3">
    <source>
        <dbReference type="Proteomes" id="UP000499080"/>
    </source>
</evidence>